<dbReference type="PANTHER" id="PTHR13748:SF62">
    <property type="entry name" value="COBW DOMAIN-CONTAINING PROTEIN"/>
    <property type="match status" value="1"/>
</dbReference>
<evidence type="ECO:0000256" key="1">
    <source>
        <dbReference type="ARBA" id="ARBA00045658"/>
    </source>
</evidence>
<dbReference type="CDD" id="cd03112">
    <property type="entry name" value="CobW-like"/>
    <property type="match status" value="1"/>
</dbReference>
<dbReference type="EMBL" id="JASNJD010000029">
    <property type="protein sequence ID" value="MDK3020674.1"/>
    <property type="molecule type" value="Genomic_DNA"/>
</dbReference>
<organism evidence="4 5">
    <name type="scientific">Pseudodonghicola flavimaris</name>
    <dbReference type="NCBI Taxonomy" id="3050036"/>
    <lineage>
        <taxon>Bacteria</taxon>
        <taxon>Pseudomonadati</taxon>
        <taxon>Pseudomonadota</taxon>
        <taxon>Alphaproteobacteria</taxon>
        <taxon>Rhodobacterales</taxon>
        <taxon>Paracoccaceae</taxon>
        <taxon>Pseudodonghicola</taxon>
    </lineage>
</organism>
<proteinExistence type="predicted"/>
<feature type="domain" description="CobW/HypB/UreG nucleotide-binding" evidence="2">
    <location>
        <begin position="5"/>
        <end position="160"/>
    </location>
</feature>
<evidence type="ECO:0000313" key="5">
    <source>
        <dbReference type="Proteomes" id="UP001243757"/>
    </source>
</evidence>
<name>A0ABT7F7S6_9RHOB</name>
<protein>
    <submittedName>
        <fullName evidence="4">GTP-binding protein</fullName>
    </submittedName>
</protein>
<dbReference type="Pfam" id="PF07683">
    <property type="entry name" value="CobW_C"/>
    <property type="match status" value="1"/>
</dbReference>
<accession>A0ABT7F7S6</accession>
<dbReference type="PANTHER" id="PTHR13748">
    <property type="entry name" value="COBW-RELATED"/>
    <property type="match status" value="1"/>
</dbReference>
<dbReference type="Proteomes" id="UP001243757">
    <property type="component" value="Unassembled WGS sequence"/>
</dbReference>
<dbReference type="Pfam" id="PF02492">
    <property type="entry name" value="cobW"/>
    <property type="match status" value="1"/>
</dbReference>
<reference evidence="4 5" key="1">
    <citation type="submission" date="2023-05" db="EMBL/GenBank/DDBJ databases">
        <title>Pseudodonghicola sp. nov.</title>
        <authorList>
            <person name="Huang J."/>
        </authorList>
    </citation>
    <scope>NUCLEOTIDE SEQUENCE [LARGE SCALE GENOMIC DNA]</scope>
    <source>
        <strain evidence="4 5">IC7</strain>
    </source>
</reference>
<evidence type="ECO:0000259" key="2">
    <source>
        <dbReference type="Pfam" id="PF02492"/>
    </source>
</evidence>
<dbReference type="InterPro" id="IPR003495">
    <property type="entry name" value="CobW/HypB/UreG_nucleotide-bd"/>
</dbReference>
<keyword evidence="5" id="KW-1185">Reference proteome</keyword>
<evidence type="ECO:0000259" key="3">
    <source>
        <dbReference type="Pfam" id="PF07683"/>
    </source>
</evidence>
<comment type="function">
    <text evidence="1">Zinc chaperone that directly transfers zinc cofactor to target proteins, thereby activating them. Zinc is transferred from the CXCC motif in the GTPase domain to the zinc binding site in target proteins in a process requiring GTP hydrolysis.</text>
</comment>
<evidence type="ECO:0000313" key="4">
    <source>
        <dbReference type="EMBL" id="MDK3020674.1"/>
    </source>
</evidence>
<gene>
    <name evidence="4" type="ORF">QO033_23610</name>
</gene>
<dbReference type="InterPro" id="IPR027417">
    <property type="entry name" value="P-loop_NTPase"/>
</dbReference>
<dbReference type="InterPro" id="IPR051316">
    <property type="entry name" value="Zinc-reg_GTPase_activator"/>
</dbReference>
<comment type="caution">
    <text evidence="4">The sequence shown here is derived from an EMBL/GenBank/DDBJ whole genome shotgun (WGS) entry which is preliminary data.</text>
</comment>
<dbReference type="SUPFAM" id="SSF52540">
    <property type="entry name" value="P-loop containing nucleoside triphosphate hydrolases"/>
    <property type="match status" value="1"/>
</dbReference>
<sequence length="290" mass="30730">MPRLPLTVIGGYLGAGKTTLINRLLAEEHGQRLLVLVNDFGAINIDAALIAAEGGDTLELTNGCVCCTMAAGFYIALGQALDRRPRPDHLLIEASGIADPAAIANAAKAEPELSYAGVITLFDALNGPALLQDARIAPQIEQQIRAADLLLITKGQTPDPQLVAQLEAIGAPAPAALPAEGPLAPLLFELMPRPKAPAPVPHPAYVRWQHRSDRVLTRAGLEALLATRPDGLYRLKGFVLTDAGPMELQLVGRHRELRPATAEATALVGLGLKDRVSPEEIEAWFAAAEC</sequence>
<feature type="domain" description="CobW C-terminal" evidence="3">
    <location>
        <begin position="208"/>
        <end position="264"/>
    </location>
</feature>
<dbReference type="InterPro" id="IPR011629">
    <property type="entry name" value="CobW-like_C"/>
</dbReference>
<dbReference type="Gene3D" id="3.40.50.300">
    <property type="entry name" value="P-loop containing nucleotide triphosphate hydrolases"/>
    <property type="match status" value="1"/>
</dbReference>